<keyword evidence="2" id="KW-1185">Reference proteome</keyword>
<dbReference type="SUPFAM" id="SSF49313">
    <property type="entry name" value="Cadherin-like"/>
    <property type="match status" value="1"/>
</dbReference>
<dbReference type="Proteomes" id="UP001162164">
    <property type="component" value="Unassembled WGS sequence"/>
</dbReference>
<proteinExistence type="predicted"/>
<comment type="caution">
    <text evidence="1">The sequence shown here is derived from an EMBL/GenBank/DDBJ whole genome shotgun (WGS) entry which is preliminary data.</text>
</comment>
<sequence>MSSGCEARWSIVSSGVLHGILNISPEEDPSRRHGHDQFTHPIFFVSGTPASYDQYFRIDKDTGAVHQIKPVDTSTTKKFSLIIKILKEAFSLQ</sequence>
<name>A0ABQ9JVQ9_9CUCU</name>
<dbReference type="EMBL" id="JAPWTJ010000165">
    <property type="protein sequence ID" value="KAJ8981782.1"/>
    <property type="molecule type" value="Genomic_DNA"/>
</dbReference>
<accession>A0ABQ9JVQ9</accession>
<reference evidence="1" key="1">
    <citation type="journal article" date="2023" name="Insect Mol. Biol.">
        <title>Genome sequencing provides insights into the evolution of gene families encoding plant cell wall-degrading enzymes in longhorned beetles.</title>
        <authorList>
            <person name="Shin N.R."/>
            <person name="Okamura Y."/>
            <person name="Kirsch R."/>
            <person name="Pauchet Y."/>
        </authorList>
    </citation>
    <scope>NUCLEOTIDE SEQUENCE</scope>
    <source>
        <strain evidence="1">MMC_N1</strain>
    </source>
</reference>
<organism evidence="1 2">
    <name type="scientific">Molorchus minor</name>
    <dbReference type="NCBI Taxonomy" id="1323400"/>
    <lineage>
        <taxon>Eukaryota</taxon>
        <taxon>Metazoa</taxon>
        <taxon>Ecdysozoa</taxon>
        <taxon>Arthropoda</taxon>
        <taxon>Hexapoda</taxon>
        <taxon>Insecta</taxon>
        <taxon>Pterygota</taxon>
        <taxon>Neoptera</taxon>
        <taxon>Endopterygota</taxon>
        <taxon>Coleoptera</taxon>
        <taxon>Polyphaga</taxon>
        <taxon>Cucujiformia</taxon>
        <taxon>Chrysomeloidea</taxon>
        <taxon>Cerambycidae</taxon>
        <taxon>Lamiinae</taxon>
        <taxon>Monochamini</taxon>
        <taxon>Molorchus</taxon>
    </lineage>
</organism>
<gene>
    <name evidence="1" type="ORF">NQ317_000024</name>
</gene>
<protein>
    <submittedName>
        <fullName evidence="1">Uncharacterized protein</fullName>
    </submittedName>
</protein>
<dbReference type="InterPro" id="IPR015919">
    <property type="entry name" value="Cadherin-like_sf"/>
</dbReference>
<evidence type="ECO:0000313" key="2">
    <source>
        <dbReference type="Proteomes" id="UP001162164"/>
    </source>
</evidence>
<evidence type="ECO:0000313" key="1">
    <source>
        <dbReference type="EMBL" id="KAJ8981782.1"/>
    </source>
</evidence>